<dbReference type="Pfam" id="PF16177">
    <property type="entry name" value="ACAS_N"/>
    <property type="match status" value="1"/>
</dbReference>
<reference evidence="11" key="1">
    <citation type="submission" date="2018-05" db="EMBL/GenBank/DDBJ databases">
        <authorList>
            <person name="Klenk H.-P."/>
            <person name="Huntemann M."/>
            <person name="Clum A."/>
            <person name="Pillay M."/>
            <person name="Palaniappan K."/>
            <person name="Varghese N."/>
            <person name="Mikhailova N."/>
            <person name="Stamatis D."/>
            <person name="Reddy T."/>
            <person name="Daum C."/>
            <person name="Shapiro N."/>
            <person name="Ivanova N."/>
            <person name="Kyrpides N."/>
            <person name="Woyke T."/>
        </authorList>
    </citation>
    <scope>NUCLEOTIDE SEQUENCE [LARGE SCALE GENOMIC DNA]</scope>
    <source>
        <strain evidence="11">DSM 45417</strain>
    </source>
</reference>
<feature type="binding site" evidence="6">
    <location>
        <position position="498"/>
    </location>
    <ligand>
        <name>ATP</name>
        <dbReference type="ChEBI" id="CHEBI:30616"/>
    </ligand>
</feature>
<comment type="caution">
    <text evidence="6">Lacks conserved residue(s) required for the propagation of feature annotation.</text>
</comment>
<comment type="PTM">
    <text evidence="6">Acetylated. Deacetylation by the SIR2-homolog deacetylase activates the enzyme.</text>
</comment>
<dbReference type="Gene3D" id="3.30.300.30">
    <property type="match status" value="1"/>
</dbReference>
<comment type="function">
    <text evidence="6">Catalyzes the conversion of acetate into acetyl-CoA (AcCoA), an essential intermediate at the junction of anabolic and catabolic pathways. AcsA undergoes a two-step reaction. In the first half reaction, AcsA combines acetate with ATP to form acetyl-adenylate (AcAMP) intermediate. In the second half reaction, it can then transfer the acetyl group from AcAMP to the sulfhydryl group of CoA, forming the product AcCoA.</text>
</comment>
<name>A0A317QG00_9ACTN</name>
<keyword evidence="3 6" id="KW-0547">Nucleotide-binding</keyword>
<keyword evidence="5 6" id="KW-0007">Acetylation</keyword>
<evidence type="ECO:0000256" key="2">
    <source>
        <dbReference type="ARBA" id="ARBA00022598"/>
    </source>
</evidence>
<dbReference type="Pfam" id="PF00501">
    <property type="entry name" value="AMP-binding"/>
    <property type="match status" value="1"/>
</dbReference>
<comment type="similarity">
    <text evidence="1 6">Belongs to the ATP-dependent AMP-binding enzyme family.</text>
</comment>
<dbReference type="AlphaFoldDB" id="A0A317QG00"/>
<feature type="binding site" evidence="6">
    <location>
        <position position="308"/>
    </location>
    <ligand>
        <name>CoA</name>
        <dbReference type="ChEBI" id="CHEBI:57287"/>
    </ligand>
</feature>
<dbReference type="InterPro" id="IPR025110">
    <property type="entry name" value="AMP-bd_C"/>
</dbReference>
<dbReference type="InterPro" id="IPR042099">
    <property type="entry name" value="ANL_N_sf"/>
</dbReference>
<feature type="binding site" evidence="6">
    <location>
        <position position="521"/>
    </location>
    <ligand>
        <name>CoA</name>
        <dbReference type="ChEBI" id="CHEBI:57287"/>
    </ligand>
</feature>
<dbReference type="HAMAP" id="MF_01123">
    <property type="entry name" value="Ac_CoA_synth"/>
    <property type="match status" value="1"/>
</dbReference>
<evidence type="ECO:0000313" key="10">
    <source>
        <dbReference type="EMBL" id="PWW21684.1"/>
    </source>
</evidence>
<dbReference type="InterPro" id="IPR000873">
    <property type="entry name" value="AMP-dep_synth/lig_dom"/>
</dbReference>
<feature type="binding site" evidence="6">
    <location>
        <position position="513"/>
    </location>
    <ligand>
        <name>ATP</name>
        <dbReference type="ChEBI" id="CHEBI:30616"/>
    </ligand>
</feature>
<dbReference type="InterPro" id="IPR011904">
    <property type="entry name" value="Ac_CoA_lig"/>
</dbReference>
<dbReference type="InterPro" id="IPR032387">
    <property type="entry name" value="ACAS_N"/>
</dbReference>
<evidence type="ECO:0000256" key="4">
    <source>
        <dbReference type="ARBA" id="ARBA00022840"/>
    </source>
</evidence>
<dbReference type="Pfam" id="PF13193">
    <property type="entry name" value="AMP-binding_C"/>
    <property type="match status" value="1"/>
</dbReference>
<dbReference type="FunFam" id="3.40.50.12780:FF:000001">
    <property type="entry name" value="Acetyl-coenzyme A synthetase"/>
    <property type="match status" value="1"/>
</dbReference>
<keyword evidence="6" id="KW-0479">Metal-binding</keyword>
<dbReference type="GO" id="GO:0019427">
    <property type="term" value="P:acetyl-CoA biosynthetic process from acetate"/>
    <property type="evidence" value="ECO:0007669"/>
    <property type="project" value="UniProtKB-UniRule"/>
</dbReference>
<protein>
    <recommendedName>
        <fullName evidence="6">Acetyl-coenzyme A synthetase</fullName>
        <shortName evidence="6">AcCoA synthetase</shortName>
        <shortName evidence="6">Acs</shortName>
        <ecNumber evidence="6">6.2.1.1</ecNumber>
    </recommendedName>
    <alternativeName>
        <fullName evidence="6">Acetate--CoA ligase</fullName>
    </alternativeName>
    <alternativeName>
        <fullName evidence="6">Acyl-activating enzyme</fullName>
    </alternativeName>
</protein>
<comment type="catalytic activity">
    <reaction evidence="6">
        <text>acetate + ATP + CoA = acetyl-CoA + AMP + diphosphate</text>
        <dbReference type="Rhea" id="RHEA:23176"/>
        <dbReference type="ChEBI" id="CHEBI:30089"/>
        <dbReference type="ChEBI" id="CHEBI:30616"/>
        <dbReference type="ChEBI" id="CHEBI:33019"/>
        <dbReference type="ChEBI" id="CHEBI:57287"/>
        <dbReference type="ChEBI" id="CHEBI:57288"/>
        <dbReference type="ChEBI" id="CHEBI:456215"/>
        <dbReference type="EC" id="6.2.1.1"/>
    </reaction>
</comment>
<feature type="binding site" evidence="6">
    <location>
        <position position="524"/>
    </location>
    <ligand>
        <name>ATP</name>
        <dbReference type="ChEBI" id="CHEBI:30616"/>
    </ligand>
</feature>
<accession>A0A317QG00</accession>
<dbReference type="EMBL" id="QGTX01000001">
    <property type="protein sequence ID" value="PWW21684.1"/>
    <property type="molecule type" value="Genomic_DNA"/>
</dbReference>
<proteinExistence type="inferred from homology"/>
<dbReference type="PANTHER" id="PTHR24095:SF14">
    <property type="entry name" value="ACETYL-COENZYME A SYNTHETASE 1"/>
    <property type="match status" value="1"/>
</dbReference>
<dbReference type="InterPro" id="IPR045851">
    <property type="entry name" value="AMP-bd_C_sf"/>
</dbReference>
<feature type="binding site" evidence="6">
    <location>
        <position position="540"/>
    </location>
    <ligand>
        <name>Mg(2+)</name>
        <dbReference type="ChEBI" id="CHEBI:18420"/>
    </ligand>
</feature>
<organism evidence="10 11">
    <name type="scientific">Geodermatophilus normandii</name>
    <dbReference type="NCBI Taxonomy" id="1137989"/>
    <lineage>
        <taxon>Bacteria</taxon>
        <taxon>Bacillati</taxon>
        <taxon>Actinomycetota</taxon>
        <taxon>Actinomycetes</taxon>
        <taxon>Geodermatophilales</taxon>
        <taxon>Geodermatophilaceae</taxon>
        <taxon>Geodermatophilus</taxon>
    </lineage>
</organism>
<evidence type="ECO:0000259" key="9">
    <source>
        <dbReference type="Pfam" id="PF16177"/>
    </source>
</evidence>
<dbReference type="Gene3D" id="3.40.50.12780">
    <property type="entry name" value="N-terminal domain of ligase-like"/>
    <property type="match status" value="1"/>
</dbReference>
<dbReference type="GO" id="GO:0046872">
    <property type="term" value="F:metal ion binding"/>
    <property type="evidence" value="ECO:0007669"/>
    <property type="project" value="UniProtKB-KW"/>
</dbReference>
<feature type="binding site" evidence="6">
    <location>
        <begin position="408"/>
        <end position="413"/>
    </location>
    <ligand>
        <name>ATP</name>
        <dbReference type="ChEBI" id="CHEBI:30616"/>
    </ligand>
</feature>
<dbReference type="SUPFAM" id="SSF56801">
    <property type="entry name" value="Acetyl-CoA synthetase-like"/>
    <property type="match status" value="1"/>
</dbReference>
<dbReference type="NCBIfam" id="TIGR02188">
    <property type="entry name" value="Ac_CoA_lig_AcsA"/>
    <property type="match status" value="1"/>
</dbReference>
<keyword evidence="6" id="KW-0460">Magnesium</keyword>
<sequence>MSESTGSEGRRFPAPEQLAASANVGPDVYAQAEADRLAFWETAARRLTWSQEWDEVLDWNDPPFAKWFVGGKLNVAYNCLDRHVEAGHGDQVAYHWEGEPGDTRTITYAQLTEDVCRAANALLELGITAGDRVAVYMPMIPETIVAMLACARIGAVHMVVFGGFSADALASRITDAGAVLVITSDGGYRRGAPSALKPAVDDALTRTEGVRNVLVVKRTEQEVEWTEGRDLWWHDVVDRQSPQHTPEAFDAEHPLYIMYTSGTTAKPKGILHTSGGYLTQVAYTHWATFDLKPDSDVYWTAADVGWVTGHSYIVYGPLANRTTSVVYEGTPETPHRGRWFELIEKYRVSILYTAPTVIRTFMKWGEDIPAGFDLTSLRVLGSVGEPINPEAWLWYHRNIGGERCPIVDTWWQTETGAHMITPLPGVTSLKPGSAQTPFPGISAKVVDDEGNELGDDTTGLLVLTTPWPAMLRTIWGDDDRYVDTYWSRFGREVYFAGDGAKKDADGDIWLLGRVDDVMNVSGHRISTTEVESSLVAHPAVAEAAVVGASDPTTGQGIVAFVILRGSATDSGDDLVQQLRTHVSKDIGPIAKPRQIMVVQELPKTRSGKIMRRLLRDVAENRDLGDVTTLTDSSVMNLIKDKLPASSSSED</sequence>
<feature type="domain" description="AMP-dependent synthetase/ligase" evidence="7">
    <location>
        <begin position="86"/>
        <end position="467"/>
    </location>
</feature>
<evidence type="ECO:0000259" key="8">
    <source>
        <dbReference type="Pfam" id="PF13193"/>
    </source>
</evidence>
<dbReference type="GO" id="GO:0003987">
    <property type="term" value="F:acetate-CoA ligase activity"/>
    <property type="evidence" value="ECO:0007669"/>
    <property type="project" value="UniProtKB-UniRule"/>
</dbReference>
<feature type="binding site" evidence="6">
    <location>
        <begin position="189"/>
        <end position="192"/>
    </location>
    <ligand>
        <name>CoA</name>
        <dbReference type="ChEBI" id="CHEBI:57287"/>
    </ligand>
</feature>
<evidence type="ECO:0000313" key="11">
    <source>
        <dbReference type="Proteomes" id="UP000246661"/>
    </source>
</evidence>
<dbReference type="PANTHER" id="PTHR24095">
    <property type="entry name" value="ACETYL-COENZYME A SYNTHETASE"/>
    <property type="match status" value="1"/>
</dbReference>
<feature type="binding site" evidence="6">
    <location>
        <position position="535"/>
    </location>
    <ligand>
        <name>Mg(2+)</name>
        <dbReference type="ChEBI" id="CHEBI:18420"/>
    </ligand>
</feature>
<dbReference type="Proteomes" id="UP000246661">
    <property type="component" value="Unassembled WGS sequence"/>
</dbReference>
<feature type="modified residue" description="N6-acetyllysine" evidence="6">
    <location>
        <position position="608"/>
    </location>
</feature>
<evidence type="ECO:0000256" key="1">
    <source>
        <dbReference type="ARBA" id="ARBA00006432"/>
    </source>
</evidence>
<keyword evidence="2 6" id="KW-0436">Ligase</keyword>
<dbReference type="GO" id="GO:0005829">
    <property type="term" value="C:cytosol"/>
    <property type="evidence" value="ECO:0007669"/>
    <property type="project" value="TreeGrafter"/>
</dbReference>
<feature type="binding site" evidence="6">
    <location>
        <begin position="384"/>
        <end position="386"/>
    </location>
    <ligand>
        <name>ATP</name>
        <dbReference type="ChEBI" id="CHEBI:30616"/>
    </ligand>
</feature>
<dbReference type="EC" id="6.2.1.1" evidence="6"/>
<comment type="cofactor">
    <cofactor evidence="6">
        <name>Mg(2+)</name>
        <dbReference type="ChEBI" id="CHEBI:18420"/>
    </cofactor>
</comment>
<keyword evidence="4 6" id="KW-0067">ATP-binding</keyword>
<dbReference type="NCBIfam" id="NF001208">
    <property type="entry name" value="PRK00174.1"/>
    <property type="match status" value="1"/>
</dbReference>
<evidence type="ECO:0000256" key="3">
    <source>
        <dbReference type="ARBA" id="ARBA00022741"/>
    </source>
</evidence>
<dbReference type="CDD" id="cd05966">
    <property type="entry name" value="ACS"/>
    <property type="match status" value="1"/>
</dbReference>
<keyword evidence="11" id="KW-1185">Reference proteome</keyword>
<comment type="caution">
    <text evidence="10">The sequence shown here is derived from an EMBL/GenBank/DDBJ whole genome shotgun (WGS) entry which is preliminary data.</text>
</comment>
<dbReference type="GO" id="GO:0016208">
    <property type="term" value="F:AMP binding"/>
    <property type="evidence" value="ECO:0007669"/>
    <property type="project" value="InterPro"/>
</dbReference>
<dbReference type="RefSeq" id="WP_245899655.1">
    <property type="nucleotide sequence ID" value="NZ_QGTX01000001.1"/>
</dbReference>
<evidence type="ECO:0000256" key="5">
    <source>
        <dbReference type="ARBA" id="ARBA00022990"/>
    </source>
</evidence>
<feature type="binding site" evidence="6">
    <location>
        <position position="537"/>
    </location>
    <ligand>
        <name>Mg(2+)</name>
        <dbReference type="ChEBI" id="CHEBI:18420"/>
    </ligand>
</feature>
<dbReference type="GO" id="GO:0005524">
    <property type="term" value="F:ATP binding"/>
    <property type="evidence" value="ECO:0007669"/>
    <property type="project" value="UniProtKB-KW"/>
</dbReference>
<feature type="domain" description="AMP-binding enzyme C-terminal" evidence="8">
    <location>
        <begin position="529"/>
        <end position="608"/>
    </location>
</feature>
<feature type="domain" description="Acetyl-coenzyme A synthetase N-terminal" evidence="9">
    <location>
        <begin position="27"/>
        <end position="79"/>
    </location>
</feature>
<evidence type="ECO:0000256" key="6">
    <source>
        <dbReference type="HAMAP-Rule" id="MF_01123"/>
    </source>
</evidence>
<evidence type="ECO:0000259" key="7">
    <source>
        <dbReference type="Pfam" id="PF00501"/>
    </source>
</evidence>
<gene>
    <name evidence="6" type="primary">acsA</name>
    <name evidence="10" type="ORF">JD79_00819</name>
</gene>